<dbReference type="EMBL" id="KB206391">
    <property type="protein sequence ID" value="ELP92263.1"/>
    <property type="molecule type" value="Genomic_DNA"/>
</dbReference>
<evidence type="ECO:0000256" key="6">
    <source>
        <dbReference type="ARBA" id="ARBA00022741"/>
    </source>
</evidence>
<protein>
    <recommendedName>
        <fullName evidence="1">non-specific serine/threonine protein kinase</fullName>
        <ecNumber evidence="1">2.7.11.1</ecNumber>
    </recommendedName>
</protein>
<dbReference type="InterPro" id="IPR000719">
    <property type="entry name" value="Prot_kinase_dom"/>
</dbReference>
<feature type="domain" description="Protein kinase" evidence="14">
    <location>
        <begin position="95"/>
        <end position="346"/>
    </location>
</feature>
<dbReference type="OrthoDB" id="63267at2759"/>
<sequence length="417" mass="47468">MGGNSSSKAEKKAKKAKKSGKTPATTPAVEVVQDPKVSPRQPQEQKVEKPEAKETPQETKEDHLEDLKKTDEVEKVDDYVELYNSSQKKVTQDDFDLVRVIGRGSFGKVMLVQKKDDKKYYAMKILRKDVVKERKQVDHTKAEKTVLMQISHPFIVKLYYAFQTADKLYMILEFVNGGELFHHLKEENSFSEERSKFYAAEIALVLIHLHSLDIIYRDLKPENILLDNTGNVVITDFGLSKQLAEGQDTSTFCGTPDYLAPEILKGTGHGAAVDWWSLGILIYEMIVGIPPFYDDDVSIMYQKILKSQPHFPKNISYDAKSVIMGLLEKDPNDRLEGKDVIEMEWFKDIDFDKLLKKEVPPPWVPPVKSKTEISQIDEEFIDEDAVDTPPNEGNTNNPDNTFEGFTFVQPNAMGEEQ</sequence>
<dbReference type="GO" id="GO:0004691">
    <property type="term" value="F:cAMP-dependent protein kinase activity"/>
    <property type="evidence" value="ECO:0007669"/>
    <property type="project" value="UniProtKB-ARBA"/>
</dbReference>
<dbReference type="GO" id="GO:1905303">
    <property type="term" value="P:positive regulation of macropinocytosis"/>
    <property type="evidence" value="ECO:0007669"/>
    <property type="project" value="UniProtKB-ARBA"/>
</dbReference>
<dbReference type="KEGG" id="eiv:EIN_118470"/>
<dbReference type="Gene3D" id="3.30.200.20">
    <property type="entry name" value="Phosphorylase Kinase, domain 1"/>
    <property type="match status" value="1"/>
</dbReference>
<dbReference type="PROSITE" id="PS51285">
    <property type="entry name" value="AGC_KINASE_CTER"/>
    <property type="match status" value="1"/>
</dbReference>
<feature type="binding site" evidence="11">
    <location>
        <position position="124"/>
    </location>
    <ligand>
        <name>ATP</name>
        <dbReference type="ChEBI" id="CHEBI:30616"/>
    </ligand>
</feature>
<comment type="catalytic activity">
    <reaction evidence="9">
        <text>L-threonyl-[protein] + ATP = O-phospho-L-threonyl-[protein] + ADP + H(+)</text>
        <dbReference type="Rhea" id="RHEA:46608"/>
        <dbReference type="Rhea" id="RHEA-COMP:11060"/>
        <dbReference type="Rhea" id="RHEA-COMP:11605"/>
        <dbReference type="ChEBI" id="CHEBI:15378"/>
        <dbReference type="ChEBI" id="CHEBI:30013"/>
        <dbReference type="ChEBI" id="CHEBI:30616"/>
        <dbReference type="ChEBI" id="CHEBI:61977"/>
        <dbReference type="ChEBI" id="CHEBI:456216"/>
        <dbReference type="EC" id="2.7.11.1"/>
    </reaction>
</comment>
<dbReference type="FunFam" id="1.10.510.10:FF:000008">
    <property type="entry name" value="Non-specific serine/threonine protein kinase"/>
    <property type="match status" value="1"/>
</dbReference>
<dbReference type="GO" id="GO:0005524">
    <property type="term" value="F:ATP binding"/>
    <property type="evidence" value="ECO:0007669"/>
    <property type="project" value="UniProtKB-UniRule"/>
</dbReference>
<dbReference type="CDD" id="cd05123">
    <property type="entry name" value="STKc_AGC"/>
    <property type="match status" value="1"/>
</dbReference>
<keyword evidence="6 11" id="KW-0547">Nucleotide-binding</keyword>
<dbReference type="GO" id="GO:0106310">
    <property type="term" value="F:protein serine kinase activity"/>
    <property type="evidence" value="ECO:0007669"/>
    <property type="project" value="RHEA"/>
</dbReference>
<dbReference type="GO" id="GO:0050920">
    <property type="term" value="P:regulation of chemotaxis"/>
    <property type="evidence" value="ECO:0007669"/>
    <property type="project" value="UniProtKB-ARBA"/>
</dbReference>
<dbReference type="InterPro" id="IPR011009">
    <property type="entry name" value="Kinase-like_dom_sf"/>
</dbReference>
<dbReference type="GO" id="GO:0110094">
    <property type="term" value="P:polyphosphate-mediated signaling"/>
    <property type="evidence" value="ECO:0007669"/>
    <property type="project" value="UniProtKB-ARBA"/>
</dbReference>
<feature type="compositionally biased region" description="Basic residues" evidence="13">
    <location>
        <begin position="11"/>
        <end position="20"/>
    </location>
</feature>
<evidence type="ECO:0000256" key="7">
    <source>
        <dbReference type="ARBA" id="ARBA00022777"/>
    </source>
</evidence>
<dbReference type="PANTHER" id="PTHR24351">
    <property type="entry name" value="RIBOSOMAL PROTEIN S6 KINASE"/>
    <property type="match status" value="1"/>
</dbReference>
<dbReference type="GO" id="GO:0032060">
    <property type="term" value="P:bleb assembly"/>
    <property type="evidence" value="ECO:0007669"/>
    <property type="project" value="UniProtKB-ARBA"/>
</dbReference>
<evidence type="ECO:0000259" key="14">
    <source>
        <dbReference type="PROSITE" id="PS50011"/>
    </source>
</evidence>
<evidence type="ECO:0000256" key="2">
    <source>
        <dbReference type="ARBA" id="ARBA00022500"/>
    </source>
</evidence>
<feature type="compositionally biased region" description="Polar residues" evidence="13">
    <location>
        <begin position="391"/>
        <end position="400"/>
    </location>
</feature>
<dbReference type="PROSITE" id="PS00108">
    <property type="entry name" value="PROTEIN_KINASE_ST"/>
    <property type="match status" value="1"/>
</dbReference>
<keyword evidence="8 11" id="KW-0067">ATP-binding</keyword>
<dbReference type="RefSeq" id="XP_004259034.1">
    <property type="nucleotide sequence ID" value="XM_004258986.1"/>
</dbReference>
<feature type="region of interest" description="Disordered" evidence="13">
    <location>
        <begin position="1"/>
        <end position="68"/>
    </location>
</feature>
<keyword evidence="7 16" id="KW-0418">Kinase</keyword>
<evidence type="ECO:0000256" key="1">
    <source>
        <dbReference type="ARBA" id="ARBA00012513"/>
    </source>
</evidence>
<evidence type="ECO:0000313" key="17">
    <source>
        <dbReference type="Proteomes" id="UP000014680"/>
    </source>
</evidence>
<dbReference type="PROSITE" id="PS00107">
    <property type="entry name" value="PROTEIN_KINASE_ATP"/>
    <property type="match status" value="1"/>
</dbReference>
<evidence type="ECO:0000259" key="15">
    <source>
        <dbReference type="PROSITE" id="PS51285"/>
    </source>
</evidence>
<keyword evidence="3 12" id="KW-0723">Serine/threonine-protein kinase</keyword>
<dbReference type="AlphaFoldDB" id="L7FMU8"/>
<proteinExistence type="inferred from homology"/>
<evidence type="ECO:0000313" key="16">
    <source>
        <dbReference type="EMBL" id="ELP92263.1"/>
    </source>
</evidence>
<keyword evidence="2" id="KW-0145">Chemotaxis</keyword>
<reference evidence="16 17" key="1">
    <citation type="submission" date="2012-10" db="EMBL/GenBank/DDBJ databases">
        <authorList>
            <person name="Zafar N."/>
            <person name="Inman J."/>
            <person name="Hall N."/>
            <person name="Lorenzi H."/>
            <person name="Caler E."/>
        </authorList>
    </citation>
    <scope>NUCLEOTIDE SEQUENCE [LARGE SCALE GENOMIC DNA]</scope>
    <source>
        <strain evidence="16 17">IP1</strain>
    </source>
</reference>
<feature type="region of interest" description="Disordered" evidence="13">
    <location>
        <begin position="381"/>
        <end position="417"/>
    </location>
</feature>
<gene>
    <name evidence="16" type="ORF">EIN_118470</name>
</gene>
<dbReference type="SUPFAM" id="SSF56112">
    <property type="entry name" value="Protein kinase-like (PK-like)"/>
    <property type="match status" value="1"/>
</dbReference>
<dbReference type="GeneID" id="14891198"/>
<evidence type="ECO:0000256" key="8">
    <source>
        <dbReference type="ARBA" id="ARBA00022840"/>
    </source>
</evidence>
<dbReference type="GO" id="GO:1904630">
    <property type="term" value="P:cellular response to diterpene"/>
    <property type="evidence" value="ECO:0007669"/>
    <property type="project" value="UniProtKB-ARBA"/>
</dbReference>
<dbReference type="PROSITE" id="PS50011">
    <property type="entry name" value="PROTEIN_KINASE_DOM"/>
    <property type="match status" value="1"/>
</dbReference>
<dbReference type="SMART" id="SM00220">
    <property type="entry name" value="S_TKc"/>
    <property type="match status" value="1"/>
</dbReference>
<dbReference type="GO" id="GO:0043327">
    <property type="term" value="P:chemotaxis to cAMP"/>
    <property type="evidence" value="ECO:0007669"/>
    <property type="project" value="UniProtKB-ARBA"/>
</dbReference>
<dbReference type="InterPro" id="IPR008271">
    <property type="entry name" value="Ser/Thr_kinase_AS"/>
</dbReference>
<dbReference type="Gene3D" id="1.10.510.10">
    <property type="entry name" value="Transferase(Phosphotransferase) domain 1"/>
    <property type="match status" value="1"/>
</dbReference>
<dbReference type="GO" id="GO:0031269">
    <property type="term" value="P:pseudopodium assembly"/>
    <property type="evidence" value="ECO:0007669"/>
    <property type="project" value="UniProtKB-ARBA"/>
</dbReference>
<evidence type="ECO:0000256" key="10">
    <source>
        <dbReference type="ARBA" id="ARBA00048679"/>
    </source>
</evidence>
<feature type="domain" description="AGC-kinase C-terminal" evidence="15">
    <location>
        <begin position="347"/>
        <end position="417"/>
    </location>
</feature>
<dbReference type="Proteomes" id="UP000014680">
    <property type="component" value="Unassembled WGS sequence"/>
</dbReference>
<organism evidence="16 17">
    <name type="scientific">Entamoeba invadens IP1</name>
    <dbReference type="NCBI Taxonomy" id="370355"/>
    <lineage>
        <taxon>Eukaryota</taxon>
        <taxon>Amoebozoa</taxon>
        <taxon>Evosea</taxon>
        <taxon>Archamoebae</taxon>
        <taxon>Mastigamoebida</taxon>
        <taxon>Entamoebidae</taxon>
        <taxon>Entamoeba</taxon>
    </lineage>
</organism>
<dbReference type="GO" id="GO:0030334">
    <property type="term" value="P:regulation of cell migration"/>
    <property type="evidence" value="ECO:0007669"/>
    <property type="project" value="UniProtKB-ARBA"/>
</dbReference>
<evidence type="ECO:0000256" key="9">
    <source>
        <dbReference type="ARBA" id="ARBA00047899"/>
    </source>
</evidence>
<accession>L7FMU8</accession>
<evidence type="ECO:0000256" key="12">
    <source>
        <dbReference type="RuleBase" id="RU000304"/>
    </source>
</evidence>
<evidence type="ECO:0000256" key="4">
    <source>
        <dbReference type="ARBA" id="ARBA00022553"/>
    </source>
</evidence>
<dbReference type="FunFam" id="3.30.200.20:FF:000048">
    <property type="entry name" value="Non-specific serine/threonine protein kinase"/>
    <property type="match status" value="1"/>
</dbReference>
<comment type="catalytic activity">
    <reaction evidence="10">
        <text>L-seryl-[protein] + ATP = O-phospho-L-seryl-[protein] + ADP + H(+)</text>
        <dbReference type="Rhea" id="RHEA:17989"/>
        <dbReference type="Rhea" id="RHEA-COMP:9863"/>
        <dbReference type="Rhea" id="RHEA-COMP:11604"/>
        <dbReference type="ChEBI" id="CHEBI:15378"/>
        <dbReference type="ChEBI" id="CHEBI:29999"/>
        <dbReference type="ChEBI" id="CHEBI:30616"/>
        <dbReference type="ChEBI" id="CHEBI:83421"/>
        <dbReference type="ChEBI" id="CHEBI:456216"/>
        <dbReference type="EC" id="2.7.11.1"/>
    </reaction>
</comment>
<dbReference type="EC" id="2.7.11.1" evidence="1"/>
<dbReference type="VEuPathDB" id="AmoebaDB:EIN_118470"/>
<dbReference type="OMA" id="KGSIFAM"/>
<keyword evidence="4" id="KW-0597">Phosphoprotein</keyword>
<keyword evidence="5 16" id="KW-0808">Transferase</keyword>
<dbReference type="InterPro" id="IPR045270">
    <property type="entry name" value="STKc_AGC"/>
</dbReference>
<name>L7FMU8_ENTIV</name>
<feature type="compositionally biased region" description="Basic and acidic residues" evidence="13">
    <location>
        <begin position="43"/>
        <end position="68"/>
    </location>
</feature>
<dbReference type="Pfam" id="PF00433">
    <property type="entry name" value="Pkinase_C"/>
    <property type="match status" value="1"/>
</dbReference>
<dbReference type="InterPro" id="IPR017892">
    <property type="entry name" value="Pkinase_C"/>
</dbReference>
<keyword evidence="17" id="KW-1185">Reference proteome</keyword>
<evidence type="ECO:0000256" key="13">
    <source>
        <dbReference type="SAM" id="MobiDB-lite"/>
    </source>
</evidence>
<evidence type="ECO:0000256" key="3">
    <source>
        <dbReference type="ARBA" id="ARBA00022527"/>
    </source>
</evidence>
<dbReference type="InterPro" id="IPR017441">
    <property type="entry name" value="Protein_kinase_ATP_BS"/>
</dbReference>
<dbReference type="InterPro" id="IPR000961">
    <property type="entry name" value="AGC-kinase_C"/>
</dbReference>
<evidence type="ECO:0000256" key="5">
    <source>
        <dbReference type="ARBA" id="ARBA00022679"/>
    </source>
</evidence>
<dbReference type="Pfam" id="PF00069">
    <property type="entry name" value="Pkinase"/>
    <property type="match status" value="1"/>
</dbReference>
<dbReference type="SMART" id="SM00133">
    <property type="entry name" value="S_TK_X"/>
    <property type="match status" value="1"/>
</dbReference>
<comment type="similarity">
    <text evidence="12">Belongs to the protein kinase superfamily.</text>
</comment>
<dbReference type="GO" id="GO:0046580">
    <property type="term" value="P:negative regulation of Ras protein signal transduction"/>
    <property type="evidence" value="ECO:0007669"/>
    <property type="project" value="UniProtKB-ARBA"/>
</dbReference>
<evidence type="ECO:0000256" key="11">
    <source>
        <dbReference type="PROSITE-ProRule" id="PRU10141"/>
    </source>
</evidence>